<dbReference type="GO" id="GO:0004560">
    <property type="term" value="F:alpha-L-fucosidase activity"/>
    <property type="evidence" value="ECO:0007669"/>
    <property type="project" value="UniProtKB-EC"/>
</dbReference>
<dbReference type="Proteomes" id="UP000326702">
    <property type="component" value="Chromosome"/>
</dbReference>
<dbReference type="PROSITE" id="PS50022">
    <property type="entry name" value="FA58C_3"/>
    <property type="match status" value="1"/>
</dbReference>
<evidence type="ECO:0000256" key="1">
    <source>
        <dbReference type="SAM" id="MobiDB-lite"/>
    </source>
</evidence>
<reference evidence="4 5" key="1">
    <citation type="submission" date="2019-10" db="EMBL/GenBank/DDBJ databases">
        <title>Genome sequence of Luteimicrobium xylanilyticum HY-24.</title>
        <authorList>
            <person name="Kim D.Y."/>
            <person name="Park H.-Y."/>
        </authorList>
    </citation>
    <scope>NUCLEOTIDE SEQUENCE [LARGE SCALE GENOMIC DNA]</scope>
    <source>
        <strain evidence="4 5">HY-24</strain>
    </source>
</reference>
<keyword evidence="5" id="KW-1185">Reference proteome</keyword>
<gene>
    <name evidence="4" type="ORF">KDY119_00974</name>
</gene>
<evidence type="ECO:0000259" key="3">
    <source>
        <dbReference type="PROSITE" id="PS50093"/>
    </source>
</evidence>
<dbReference type="Gene3D" id="2.60.120.260">
    <property type="entry name" value="Galactose-binding domain-like"/>
    <property type="match status" value="2"/>
</dbReference>
<dbReference type="OrthoDB" id="9804511at2"/>
<keyword evidence="4" id="KW-0326">Glycosidase</keyword>
<dbReference type="FunFam" id="3.30.2080.10:FF:000001">
    <property type="entry name" value="Alpha-1,2-mannosidase subfamily"/>
    <property type="match status" value="1"/>
</dbReference>
<dbReference type="Pfam" id="PF00801">
    <property type="entry name" value="PKD"/>
    <property type="match status" value="1"/>
</dbReference>
<proteinExistence type="predicted"/>
<evidence type="ECO:0000313" key="5">
    <source>
        <dbReference type="Proteomes" id="UP000326702"/>
    </source>
</evidence>
<dbReference type="Pfam" id="PF07971">
    <property type="entry name" value="Glyco_hydro_92"/>
    <property type="match status" value="1"/>
</dbReference>
<dbReference type="GO" id="GO:0005829">
    <property type="term" value="C:cytosol"/>
    <property type="evidence" value="ECO:0007669"/>
    <property type="project" value="TreeGrafter"/>
</dbReference>
<dbReference type="InterPro" id="IPR008979">
    <property type="entry name" value="Galactose-bd-like_sf"/>
</dbReference>
<dbReference type="InterPro" id="IPR041371">
    <property type="entry name" value="GH92_N"/>
</dbReference>
<dbReference type="Gene3D" id="1.20.1050.60">
    <property type="entry name" value="alpha-1,2-mannosidase"/>
    <property type="match status" value="1"/>
</dbReference>
<dbReference type="Gene3D" id="2.60.40.230">
    <property type="entry name" value="Neocarzinostatin-like"/>
    <property type="match status" value="1"/>
</dbReference>
<dbReference type="Gene3D" id="2.60.40.10">
    <property type="entry name" value="Immunoglobulins"/>
    <property type="match status" value="3"/>
</dbReference>
<feature type="region of interest" description="Disordered" evidence="1">
    <location>
        <begin position="1"/>
        <end position="21"/>
    </location>
</feature>
<dbReference type="NCBIfam" id="TIGR01180">
    <property type="entry name" value="aman2_put"/>
    <property type="match status" value="1"/>
</dbReference>
<protein>
    <submittedName>
        <fullName evidence="4">Alpha-L-fucosidase</fullName>
        <ecNumber evidence="4">3.2.1.51</ecNumber>
    </submittedName>
</protein>
<dbReference type="Pfam" id="PF16640">
    <property type="entry name" value="Big_3_5"/>
    <property type="match status" value="1"/>
</dbReference>
<feature type="region of interest" description="Disordered" evidence="1">
    <location>
        <begin position="1139"/>
        <end position="1172"/>
    </location>
</feature>
<feature type="domain" description="PKD" evidence="3">
    <location>
        <begin position="1638"/>
        <end position="1691"/>
    </location>
</feature>
<feature type="compositionally biased region" description="Polar residues" evidence="1">
    <location>
        <begin position="1139"/>
        <end position="1153"/>
    </location>
</feature>
<dbReference type="SUPFAM" id="SSF49299">
    <property type="entry name" value="PKD domain"/>
    <property type="match status" value="1"/>
</dbReference>
<dbReference type="KEGG" id="lxl:KDY119_00974"/>
<dbReference type="InterPro" id="IPR008928">
    <property type="entry name" value="6-hairpin_glycosidase_sf"/>
</dbReference>
<dbReference type="InterPro" id="IPR000601">
    <property type="entry name" value="PKD_dom"/>
</dbReference>
<dbReference type="InterPro" id="IPR000421">
    <property type="entry name" value="FA58C"/>
</dbReference>
<keyword evidence="4" id="KW-0378">Hydrolase</keyword>
<dbReference type="InterPro" id="IPR005887">
    <property type="entry name" value="GH92_a_mannosidase_put"/>
</dbReference>
<organism evidence="4 5">
    <name type="scientific">Luteimicrobium xylanilyticum</name>
    <dbReference type="NCBI Taxonomy" id="1133546"/>
    <lineage>
        <taxon>Bacteria</taxon>
        <taxon>Bacillati</taxon>
        <taxon>Actinomycetota</taxon>
        <taxon>Actinomycetes</taxon>
        <taxon>Micrococcales</taxon>
        <taxon>Luteimicrobium</taxon>
    </lineage>
</organism>
<sequence length="2081" mass="217918">MSLQFSDAGRPPGRTRRRAASAARVGTVGAVSAALIATLGGLVAPAAHADDAPAGGTFASSFEKSDAAPLLSTAFSDPVNVTGARYANGSLLPHVTGVTASGENPPSETAVKAADADSSTKWLVKASTGWLQYQLDAAQTVKQYTLTSANDSSGRDPKAWTVQGSTDGKTWVDIDTQKDQTFSDRYVTNTYTVAKPGAYTFYRLNITQNNGDSLIQLADWDIQDGSDTPTPAGPMRTEIGSGPVSAPTAKTNAGFSGTQALHYSGSHLADGKASSTDTIYSDVDIPVGADSELSYAVFPTMNPSDLEYPSTYVAVDLQLDDGTLMSAKGLSDQYGFGADAKDQGSEKALYADQWNKVRVDLSSLAGHHITKILLSYDNPGGSAKTTFSGWLDDVAVQHATTIDGSSRTNYVDTRRGTNASGSFSRGNNIPATAVPNGFNFFTPMTDASSQSWLYNYASSNDSKNLPVLQAIGISHEPSPWMGDRDQLAIMPSLATGTPDAGLSARGLEFSHDDETAQPDLYSVKFTDGIQAQVTPSDHAGMYRFTFPSGAASGTAIVDQVAGTSSLKVAADGTVTGWVDGGSGLSAGASRMFVYGQFDRAPSAVGTATGRTTAQFARFDTSSDSSVELRIATSFISLDQAKHNLDLEVTGQSFDQVRSAAQKQWNDRLGVIDVPKATQVQKVNLYSDLYRLNLYPNSQSENTGTADDAKWQYASPVSAKSGTATDTATNAKVVDGKIFVNNGFWDTYRTVWPLYSFLYPDVATELVNGFVQQYRDGGWIARWSSPGYADLMTGTSSDASFAESYLSGAIPTDLALEAYDAAVKNATVLPTSNAVGRKGLDTSEFIGYTSNATGESVSWGLEGYINDFAIGKMAEKLAADPKTPKARVAELQQEASYFTKRATNYVNMFDPAVNFFQGKTPAGTFAKDPSTYDPTQWGGDYTETDGWNFAFHAPYDIDGLAALYGGTDGLLKKLDTFFATPEKGTYGIHEAKEARDVRMGQLGMSNQVSHHIPYLYAAAGEPSKTQAAVREITQRLFVGSEIGQGYPGDEDNGEMSSWYVFSALGFYPLALGSGQYTIGSPLYSDATVHLKGGDLKIEAPDNSKQNVYVKSVSLNGKALDGVNLDESALKDGGTLTFDMSATPTSWGERTSDTGVRTPEVDATKPSYGDTAATDDADAATDLSALVDDNSRSAVTFSSATPTVTWSSTSGPVAVASYTLTNGANGSTPTAWTLEGSNDGESWTTLDTRTDQKFAWATQTRPFTVAKPTLYSQYRLHVTATSDGKAPTLAELELLVDTTVQSDTFALYPGKKLAGKVGTSFTGAYATVTGGTSSDPKDFTATVDFLDGKGPQPATVTKSGLGALQITAPHTFDKAGVYTARVWVKQGDKQDSEPVTITVSRDDSLVGAYSITCFTTLGAGISGDCDGNGFTFDAASLATKGYVPGTTVTVPGTDLTFDLPKVAAGKPDTAVAKGQRIALDLGTGATKLSVIGTANEDPQHDTATLTFTDGSTQDLAIDFGDWVGAAKNPQFGNIAVALSDDRLKGSGAGDNQAAAVFSTAPVDIPAGKTVASITLPDQENGLGDGLIHVVAIASDGKRTAHEALAAEGTDVAQQATGQEFTAALATVTGGLGGQDTATVNWGDETPIDTAEVADGKVTGTHTYAQAGTYTVSVTVDDGEKSVVATTKVVVKAEYHAALAVTPAKVHPGDTVTIKGTGFEPGETVDVTLSATPVATTARSLAAQPGVKADKDGSFTTTKTIPAKADDGTYPVLAVGRDSQASAMTNVVVEHAKKASSVTLSAKATEVAYGNPVTLTASVTKHATGAVEFFDGKTSLGLVTIVGHKARLTLDAVAIGTHAYTARYAGDDVYAASASKTVRVKVAKAHTAVGVPAFSKPSQVYGSTKVAKVTAWVTGATSGTVTFRSGSTVLGHAKVERSGWGYRATATLSSKLKPGTYRNVVAVLGATSTTDAAASRPSHTPFRVAKATTSVDVAGSSFRSGTHPTVKVRVTKLSNGSWPTGTVEIRVGGDTVKSVRLKADDHGRVDVTLPRTYTKDVTVRAVFTPSSEYVEKATSPSVRITVRR</sequence>
<dbReference type="SUPFAM" id="SSF49785">
    <property type="entry name" value="Galactose-binding domain-like"/>
    <property type="match status" value="2"/>
</dbReference>
<dbReference type="GO" id="GO:0005975">
    <property type="term" value="P:carbohydrate metabolic process"/>
    <property type="evidence" value="ECO:0007669"/>
    <property type="project" value="InterPro"/>
</dbReference>
<dbReference type="PANTHER" id="PTHR12143">
    <property type="entry name" value="PEPTIDE N-GLYCANASE PNGASE -RELATED"/>
    <property type="match status" value="1"/>
</dbReference>
<dbReference type="Gene3D" id="3.30.2080.10">
    <property type="entry name" value="GH92 mannosidase domain"/>
    <property type="match status" value="1"/>
</dbReference>
<feature type="domain" description="F5/8 type C" evidence="2">
    <location>
        <begin position="79"/>
        <end position="182"/>
    </location>
</feature>
<dbReference type="InterPro" id="IPR035986">
    <property type="entry name" value="PKD_dom_sf"/>
</dbReference>
<dbReference type="GO" id="GO:0030246">
    <property type="term" value="F:carbohydrate binding"/>
    <property type="evidence" value="ECO:0007669"/>
    <property type="project" value="InterPro"/>
</dbReference>
<dbReference type="Gene3D" id="2.70.98.10">
    <property type="match status" value="1"/>
</dbReference>
<accession>A0A5P9Q863</accession>
<dbReference type="EC" id="3.2.1.51" evidence="4"/>
<dbReference type="InterPro" id="IPR013783">
    <property type="entry name" value="Ig-like_fold"/>
</dbReference>
<evidence type="ECO:0000259" key="2">
    <source>
        <dbReference type="PROSITE" id="PS50022"/>
    </source>
</evidence>
<dbReference type="InterPro" id="IPR012939">
    <property type="entry name" value="Glyco_hydro_92"/>
</dbReference>
<dbReference type="EMBL" id="CP045529">
    <property type="protein sequence ID" value="QFU97476.1"/>
    <property type="molecule type" value="Genomic_DNA"/>
</dbReference>
<dbReference type="InterPro" id="IPR032109">
    <property type="entry name" value="Big_3_5"/>
</dbReference>
<dbReference type="GO" id="GO:0000224">
    <property type="term" value="F:peptide-N4-(N-acetyl-beta-glucosaminyl)asparagine amidase activity"/>
    <property type="evidence" value="ECO:0007669"/>
    <property type="project" value="TreeGrafter"/>
</dbReference>
<dbReference type="InterPro" id="IPR014718">
    <property type="entry name" value="GH-type_carb-bd"/>
</dbReference>
<dbReference type="Gene3D" id="1.20.1610.10">
    <property type="entry name" value="alpha-1,2-mannosidases domains"/>
    <property type="match status" value="1"/>
</dbReference>
<evidence type="ECO:0000313" key="4">
    <source>
        <dbReference type="EMBL" id="QFU97476.1"/>
    </source>
</evidence>
<name>A0A5P9Q863_9MICO</name>
<dbReference type="PROSITE" id="PS50093">
    <property type="entry name" value="PKD"/>
    <property type="match status" value="1"/>
</dbReference>
<dbReference type="GO" id="GO:0006516">
    <property type="term" value="P:glycoprotein catabolic process"/>
    <property type="evidence" value="ECO:0007669"/>
    <property type="project" value="TreeGrafter"/>
</dbReference>
<dbReference type="Pfam" id="PF17678">
    <property type="entry name" value="Glyco_hydro_92N"/>
    <property type="match status" value="1"/>
</dbReference>
<dbReference type="SUPFAM" id="SSF48208">
    <property type="entry name" value="Six-hairpin glycosidases"/>
    <property type="match status" value="1"/>
</dbReference>
<dbReference type="InterPro" id="IPR050883">
    <property type="entry name" value="PNGase"/>
</dbReference>
<dbReference type="PANTHER" id="PTHR12143:SF43">
    <property type="entry name" value="PUTATIVE-RELATED"/>
    <property type="match status" value="1"/>
</dbReference>
<dbReference type="RefSeq" id="WP_148284220.1">
    <property type="nucleotide sequence ID" value="NZ_BAABIH010000001.1"/>
</dbReference>
<dbReference type="Pfam" id="PF00754">
    <property type="entry name" value="F5_F8_type_C"/>
    <property type="match status" value="1"/>
</dbReference>